<accession>A0A143Z4Y7</accession>
<evidence type="ECO:0000256" key="4">
    <source>
        <dbReference type="ARBA" id="ARBA00022989"/>
    </source>
</evidence>
<dbReference type="AlphaFoldDB" id="A0A143Z4Y7"/>
<keyword evidence="11" id="KW-1185">Reference proteome</keyword>
<comment type="subcellular location">
    <subcellularLocation>
        <location evidence="1">Cell membrane</location>
        <topology evidence="1">Multi-pass membrane protein</topology>
    </subcellularLocation>
</comment>
<dbReference type="Proteomes" id="UP000076878">
    <property type="component" value="Unassembled WGS sequence"/>
</dbReference>
<dbReference type="EMBL" id="FJNB01000022">
    <property type="protein sequence ID" value="CZR07496.1"/>
    <property type="molecule type" value="Genomic_DNA"/>
</dbReference>
<reference evidence="9 11" key="2">
    <citation type="submission" date="2016-10" db="EMBL/GenBank/DDBJ databases">
        <authorList>
            <person name="Varghese N."/>
            <person name="Submissions S."/>
        </authorList>
    </citation>
    <scope>NUCLEOTIDE SEQUENCE [LARGE SCALE GENOMIC DNA]</scope>
    <source>
        <strain evidence="9 11">DSM 22150</strain>
    </source>
</reference>
<evidence type="ECO:0000256" key="3">
    <source>
        <dbReference type="ARBA" id="ARBA00022692"/>
    </source>
</evidence>
<evidence type="ECO:0000256" key="2">
    <source>
        <dbReference type="ARBA" id="ARBA00022475"/>
    </source>
</evidence>
<dbReference type="STRING" id="640938.TR210_2447"/>
<keyword evidence="3 6" id="KW-0812">Transmembrane</keyword>
<dbReference type="RefSeq" id="WP_068624186.1">
    <property type="nucleotide sequence ID" value="NZ_FJNB01000022.1"/>
</dbReference>
<evidence type="ECO:0000313" key="11">
    <source>
        <dbReference type="Proteomes" id="UP000199280"/>
    </source>
</evidence>
<evidence type="ECO:0000256" key="1">
    <source>
        <dbReference type="ARBA" id="ARBA00004651"/>
    </source>
</evidence>
<evidence type="ECO:0000313" key="8">
    <source>
        <dbReference type="EMBL" id="CZR07496.1"/>
    </source>
</evidence>
<dbReference type="OrthoDB" id="3243324at2"/>
<organism evidence="8 10">
    <name type="scientific">Trichococcus ilyis</name>
    <dbReference type="NCBI Taxonomy" id="640938"/>
    <lineage>
        <taxon>Bacteria</taxon>
        <taxon>Bacillati</taxon>
        <taxon>Bacillota</taxon>
        <taxon>Bacilli</taxon>
        <taxon>Lactobacillales</taxon>
        <taxon>Carnobacteriaceae</taxon>
        <taxon>Trichococcus</taxon>
    </lineage>
</organism>
<dbReference type="GO" id="GO:0005886">
    <property type="term" value="C:plasma membrane"/>
    <property type="evidence" value="ECO:0007669"/>
    <property type="project" value="UniProtKB-SubCell"/>
</dbReference>
<protein>
    <submittedName>
        <fullName evidence="9">Phospholipase_D-nuclease N-terminal</fullName>
    </submittedName>
</protein>
<dbReference type="Proteomes" id="UP000199280">
    <property type="component" value="Unassembled WGS sequence"/>
</dbReference>
<feature type="transmembrane region" description="Helical" evidence="6">
    <location>
        <begin position="12"/>
        <end position="30"/>
    </location>
</feature>
<evidence type="ECO:0000256" key="5">
    <source>
        <dbReference type="ARBA" id="ARBA00023136"/>
    </source>
</evidence>
<keyword evidence="5 6" id="KW-0472">Membrane</keyword>
<evidence type="ECO:0000313" key="10">
    <source>
        <dbReference type="Proteomes" id="UP000076878"/>
    </source>
</evidence>
<evidence type="ECO:0000313" key="9">
    <source>
        <dbReference type="EMBL" id="SEJ74074.1"/>
    </source>
</evidence>
<evidence type="ECO:0000259" key="7">
    <source>
        <dbReference type="Pfam" id="PF13396"/>
    </source>
</evidence>
<gene>
    <name evidence="9" type="ORF">SAMN05216375_12424</name>
    <name evidence="8" type="ORF">TR210_2447</name>
</gene>
<feature type="domain" description="Cardiolipin synthase N-terminal" evidence="7">
    <location>
        <begin position="18"/>
        <end position="64"/>
    </location>
</feature>
<keyword evidence="2" id="KW-1003">Cell membrane</keyword>
<dbReference type="InterPro" id="IPR027379">
    <property type="entry name" value="CLS_N"/>
</dbReference>
<evidence type="ECO:0000256" key="6">
    <source>
        <dbReference type="SAM" id="Phobius"/>
    </source>
</evidence>
<keyword evidence="4 6" id="KW-1133">Transmembrane helix</keyword>
<feature type="transmembrane region" description="Helical" evidence="6">
    <location>
        <begin position="42"/>
        <end position="62"/>
    </location>
</feature>
<proteinExistence type="predicted"/>
<dbReference type="Pfam" id="PF13396">
    <property type="entry name" value="PLDc_N"/>
    <property type="match status" value="1"/>
</dbReference>
<name>A0A143Z4Y7_9LACT</name>
<reference evidence="8 10" key="1">
    <citation type="submission" date="2016-02" db="EMBL/GenBank/DDBJ databases">
        <authorList>
            <person name="Wen L."/>
            <person name="He K."/>
            <person name="Yang H."/>
        </authorList>
    </citation>
    <scope>NUCLEOTIDE SEQUENCE [LARGE SCALE GENOMIC DNA]</scope>
    <source>
        <strain evidence="8">Trichococcus_R210</strain>
    </source>
</reference>
<dbReference type="EMBL" id="FNYT01000024">
    <property type="protein sequence ID" value="SEJ74074.1"/>
    <property type="molecule type" value="Genomic_DNA"/>
</dbReference>
<sequence>MTAELQPYLPILIPLIVIQIILLVTALTHLNKHPKVKIGSKTLWTFVIVFLNIVGPVLYFLIGRGEE</sequence>